<feature type="binding site" evidence="3">
    <location>
        <position position="134"/>
    </location>
    <ligand>
        <name>Zn(2+)</name>
        <dbReference type="ChEBI" id="CHEBI:29105"/>
        <label>2</label>
    </ligand>
</feature>
<keyword evidence="5" id="KW-1185">Reference proteome</keyword>
<dbReference type="CDD" id="cd00947">
    <property type="entry name" value="TBP_aldolase_IIB"/>
    <property type="match status" value="1"/>
</dbReference>
<feature type="binding site" evidence="2">
    <location>
        <begin position="209"/>
        <end position="211"/>
    </location>
    <ligand>
        <name>dihydroxyacetone phosphate</name>
        <dbReference type="ChEBI" id="CHEBI:57642"/>
    </ligand>
</feature>
<dbReference type="NCBIfam" id="TIGR00167">
    <property type="entry name" value="cbbA"/>
    <property type="match status" value="1"/>
</dbReference>
<dbReference type="InterPro" id="IPR000771">
    <property type="entry name" value="FBA_II"/>
</dbReference>
<dbReference type="GO" id="GO:0008270">
    <property type="term" value="F:zinc ion binding"/>
    <property type="evidence" value="ECO:0007669"/>
    <property type="project" value="InterPro"/>
</dbReference>
<evidence type="ECO:0000256" key="1">
    <source>
        <dbReference type="PIRSR" id="PIRSR001359-1"/>
    </source>
</evidence>
<feature type="binding site" evidence="2">
    <location>
        <position position="181"/>
    </location>
    <ligand>
        <name>dihydroxyacetone phosphate</name>
        <dbReference type="ChEBI" id="CHEBI:57642"/>
    </ligand>
</feature>
<evidence type="ECO:0000313" key="4">
    <source>
        <dbReference type="EMBL" id="QUI24947.1"/>
    </source>
</evidence>
<dbReference type="Pfam" id="PF01116">
    <property type="entry name" value="F_bP_aldolase"/>
    <property type="match status" value="1"/>
</dbReference>
<feature type="binding site" evidence="3">
    <location>
        <position position="83"/>
    </location>
    <ligand>
        <name>Zn(2+)</name>
        <dbReference type="ChEBI" id="CHEBI:29105"/>
        <label>1</label>
        <note>catalytic</note>
    </ligand>
</feature>
<sequence>MPLVSSLPLIKKAKEKKAAIAAFNIHNLETIQAVIEGASEERAPVIIQTTPGTLRHAGIEYIGAIVKKAADMVDIPVALHVDHCPSFDTIVHCIRNHYTSVMIDGAHLDYEENVALVKRVTEMAHAVGMQVEGEIGKIGGVEDDMFVNEDEAALTVPSEAKQFVEDTGIDTLAIAIGTAHGMYKGEPKLDFERLSEIEAMVDVPLVLHGASGVPDASIKEAIKRGIAKINIATELKNPMAKAIVSTFEKNKDENDPRNYMGAAREAVKKVVKEKIRLCGSNGLADEL</sequence>
<dbReference type="PANTHER" id="PTHR30304:SF0">
    <property type="entry name" value="D-TAGATOSE-1,6-BISPHOSPHATE ALDOLASE SUBUNIT GATY-RELATED"/>
    <property type="match status" value="1"/>
</dbReference>
<feature type="binding site" evidence="2">
    <location>
        <begin position="230"/>
        <end position="233"/>
    </location>
    <ligand>
        <name>dihydroxyacetone phosphate</name>
        <dbReference type="ChEBI" id="CHEBI:57642"/>
    </ligand>
</feature>
<name>A0A8J8MN30_9FIRM</name>
<dbReference type="Proteomes" id="UP000683246">
    <property type="component" value="Chromosome"/>
</dbReference>
<dbReference type="NCBIfam" id="NF009374">
    <property type="entry name" value="PRK12737.1"/>
    <property type="match status" value="1"/>
</dbReference>
<feature type="binding site" evidence="3">
    <location>
        <position position="104"/>
    </location>
    <ligand>
        <name>Zn(2+)</name>
        <dbReference type="ChEBI" id="CHEBI:29105"/>
        <label>2</label>
    </ligand>
</feature>
<dbReference type="KEGG" id="vpy:HZI73_22825"/>
<dbReference type="InterPro" id="IPR013785">
    <property type="entry name" value="Aldolase_TIM"/>
</dbReference>
<dbReference type="GO" id="GO:0005975">
    <property type="term" value="P:carbohydrate metabolic process"/>
    <property type="evidence" value="ECO:0007669"/>
    <property type="project" value="InterPro"/>
</dbReference>
<evidence type="ECO:0000313" key="5">
    <source>
        <dbReference type="Proteomes" id="UP000683246"/>
    </source>
</evidence>
<dbReference type="GO" id="GO:0016832">
    <property type="term" value="F:aldehyde-lyase activity"/>
    <property type="evidence" value="ECO:0007669"/>
    <property type="project" value="InterPro"/>
</dbReference>
<dbReference type="RefSeq" id="WP_212695647.1">
    <property type="nucleotide sequence ID" value="NZ_CP058649.1"/>
</dbReference>
<keyword evidence="3" id="KW-0862">Zinc</keyword>
<dbReference type="PANTHER" id="PTHR30304">
    <property type="entry name" value="D-TAGATOSE-1,6-BISPHOSPHATE ALDOLASE"/>
    <property type="match status" value="1"/>
</dbReference>
<dbReference type="InterPro" id="IPR050246">
    <property type="entry name" value="Class_II_FBP_aldolase"/>
</dbReference>
<dbReference type="Gene3D" id="3.20.20.70">
    <property type="entry name" value="Aldolase class I"/>
    <property type="match status" value="1"/>
</dbReference>
<dbReference type="SUPFAM" id="SSF51569">
    <property type="entry name" value="Aldolase"/>
    <property type="match status" value="1"/>
</dbReference>
<evidence type="ECO:0000256" key="2">
    <source>
        <dbReference type="PIRSR" id="PIRSR001359-2"/>
    </source>
</evidence>
<feature type="active site" description="Proton donor" evidence="1">
    <location>
        <position position="82"/>
    </location>
</feature>
<dbReference type="PROSITE" id="PS00602">
    <property type="entry name" value="ALDOLASE_CLASS_II_1"/>
    <property type="match status" value="1"/>
</dbReference>
<keyword evidence="3" id="KW-0479">Metal-binding</keyword>
<dbReference type="AlphaFoldDB" id="A0A8J8MN30"/>
<comment type="cofactor">
    <cofactor evidence="3">
        <name>Zn(2+)</name>
        <dbReference type="ChEBI" id="CHEBI:29105"/>
    </cofactor>
    <text evidence="3">Binds 2 Zn(2+) ions per subunit. One is catalytic and the other provides a structural contribution.</text>
</comment>
<accession>A0A8J8MN30</accession>
<evidence type="ECO:0000256" key="3">
    <source>
        <dbReference type="PIRSR" id="PIRSR001359-3"/>
    </source>
</evidence>
<dbReference type="PROSITE" id="PS00806">
    <property type="entry name" value="ALDOLASE_CLASS_II_2"/>
    <property type="match status" value="1"/>
</dbReference>
<feature type="binding site" evidence="3">
    <location>
        <position position="180"/>
    </location>
    <ligand>
        <name>Zn(2+)</name>
        <dbReference type="ChEBI" id="CHEBI:29105"/>
        <label>1</label>
        <note>catalytic</note>
    </ligand>
</feature>
<dbReference type="EMBL" id="CP058649">
    <property type="protein sequence ID" value="QUI24947.1"/>
    <property type="molecule type" value="Genomic_DNA"/>
</dbReference>
<dbReference type="PIRSF" id="PIRSF001359">
    <property type="entry name" value="F_bP_aldolase_II"/>
    <property type="match status" value="1"/>
</dbReference>
<proteinExistence type="predicted"/>
<reference evidence="4" key="1">
    <citation type="submission" date="2020-07" db="EMBL/GenBank/DDBJ databases">
        <title>Vallitalea pronyensis genome.</title>
        <authorList>
            <person name="Postec A."/>
        </authorList>
    </citation>
    <scope>NUCLEOTIDE SEQUENCE</scope>
    <source>
        <strain evidence="4">FatNI3</strain>
    </source>
</reference>
<protein>
    <submittedName>
        <fullName evidence="4">Class II fructose-bisphosphate aldolase</fullName>
    </submittedName>
</protein>
<gene>
    <name evidence="4" type="ORF">HZI73_22825</name>
</gene>
<feature type="binding site" evidence="3">
    <location>
        <position position="208"/>
    </location>
    <ligand>
        <name>Zn(2+)</name>
        <dbReference type="ChEBI" id="CHEBI:29105"/>
        <label>1</label>
        <note>catalytic</note>
    </ligand>
</feature>
<organism evidence="4 5">
    <name type="scientific">Vallitalea pronyensis</name>
    <dbReference type="NCBI Taxonomy" id="1348613"/>
    <lineage>
        <taxon>Bacteria</taxon>
        <taxon>Bacillati</taxon>
        <taxon>Bacillota</taxon>
        <taxon>Clostridia</taxon>
        <taxon>Lachnospirales</taxon>
        <taxon>Vallitaleaceae</taxon>
        <taxon>Vallitalea</taxon>
    </lineage>
</organism>